<sequence>MQDAPFSLSQQDIKLMAEVVEGKYGLLDDFYRTNRTSFIRWAHNTYTLGALEAEDIYQDAMEALFQKIVLGKLENIKASLKSYLFSIGKYMIYRKIRGKNMYSLETEELESEMFNSGQMQFISIETDQQEQQLELVARCKRKLSGACHSILDLYYAEKKSMKEIAFLLGYKNEDVVKSQKARCLAELRKCVMTGMDP</sequence>
<dbReference type="InterPro" id="IPR036388">
    <property type="entry name" value="WH-like_DNA-bd_sf"/>
</dbReference>
<dbReference type="GO" id="GO:0003677">
    <property type="term" value="F:DNA binding"/>
    <property type="evidence" value="ECO:0007669"/>
    <property type="project" value="UniProtKB-KW"/>
</dbReference>
<dbReference type="PANTHER" id="PTHR43133:SF8">
    <property type="entry name" value="RNA POLYMERASE SIGMA FACTOR HI_1459-RELATED"/>
    <property type="match status" value="1"/>
</dbReference>
<dbReference type="SUPFAM" id="SSF88946">
    <property type="entry name" value="Sigma2 domain of RNA polymerase sigma factors"/>
    <property type="match status" value="1"/>
</dbReference>
<dbReference type="OrthoDB" id="957546at2"/>
<dbReference type="RefSeq" id="WP_138279767.1">
    <property type="nucleotide sequence ID" value="NZ_BMGE01000001.1"/>
</dbReference>
<accession>A0A5R9KIR4</accession>
<proteinExistence type="inferred from homology"/>
<dbReference type="EMBL" id="VCEI01000011">
    <property type="protein sequence ID" value="TLU96072.1"/>
    <property type="molecule type" value="Genomic_DNA"/>
</dbReference>
<keyword evidence="2" id="KW-0805">Transcription regulation</keyword>
<dbReference type="NCBIfam" id="TIGR02937">
    <property type="entry name" value="sigma70-ECF"/>
    <property type="match status" value="1"/>
</dbReference>
<keyword evidence="4" id="KW-0238">DNA-binding</keyword>
<protein>
    <submittedName>
        <fullName evidence="6">Sigma-70 family RNA polymerase sigma factor</fullName>
    </submittedName>
</protein>
<name>A0A5R9KIR4_9BACT</name>
<dbReference type="Proteomes" id="UP000309788">
    <property type="component" value="Unassembled WGS sequence"/>
</dbReference>
<evidence type="ECO:0000256" key="4">
    <source>
        <dbReference type="ARBA" id="ARBA00023125"/>
    </source>
</evidence>
<evidence type="ECO:0000313" key="7">
    <source>
        <dbReference type="Proteomes" id="UP000309788"/>
    </source>
</evidence>
<organism evidence="6 7">
    <name type="scientific">Dyadobacter sediminis</name>
    <dbReference type="NCBI Taxonomy" id="1493691"/>
    <lineage>
        <taxon>Bacteria</taxon>
        <taxon>Pseudomonadati</taxon>
        <taxon>Bacteroidota</taxon>
        <taxon>Cytophagia</taxon>
        <taxon>Cytophagales</taxon>
        <taxon>Spirosomataceae</taxon>
        <taxon>Dyadobacter</taxon>
    </lineage>
</organism>
<dbReference type="AlphaFoldDB" id="A0A5R9KIR4"/>
<evidence type="ECO:0000256" key="3">
    <source>
        <dbReference type="ARBA" id="ARBA00023082"/>
    </source>
</evidence>
<gene>
    <name evidence="6" type="ORF">FEM55_02675</name>
</gene>
<dbReference type="PANTHER" id="PTHR43133">
    <property type="entry name" value="RNA POLYMERASE ECF-TYPE SIGMA FACTO"/>
    <property type="match status" value="1"/>
</dbReference>
<keyword evidence="5" id="KW-0804">Transcription</keyword>
<dbReference type="InterPro" id="IPR039425">
    <property type="entry name" value="RNA_pol_sigma-70-like"/>
</dbReference>
<dbReference type="Gene3D" id="1.10.1740.10">
    <property type="match status" value="1"/>
</dbReference>
<keyword evidence="3" id="KW-0731">Sigma factor</keyword>
<dbReference type="SUPFAM" id="SSF88659">
    <property type="entry name" value="Sigma3 and sigma4 domains of RNA polymerase sigma factors"/>
    <property type="match status" value="1"/>
</dbReference>
<dbReference type="InterPro" id="IPR013325">
    <property type="entry name" value="RNA_pol_sigma_r2"/>
</dbReference>
<keyword evidence="7" id="KW-1185">Reference proteome</keyword>
<evidence type="ECO:0000313" key="6">
    <source>
        <dbReference type="EMBL" id="TLU96072.1"/>
    </source>
</evidence>
<dbReference type="Gene3D" id="1.10.10.10">
    <property type="entry name" value="Winged helix-like DNA-binding domain superfamily/Winged helix DNA-binding domain"/>
    <property type="match status" value="1"/>
</dbReference>
<reference evidence="6 7" key="1">
    <citation type="submission" date="2019-05" db="EMBL/GenBank/DDBJ databases">
        <authorList>
            <person name="Qu J.-H."/>
        </authorList>
    </citation>
    <scope>NUCLEOTIDE SEQUENCE [LARGE SCALE GENOMIC DNA]</scope>
    <source>
        <strain evidence="6 7">Z12</strain>
    </source>
</reference>
<evidence type="ECO:0000256" key="2">
    <source>
        <dbReference type="ARBA" id="ARBA00023015"/>
    </source>
</evidence>
<dbReference type="GO" id="GO:0016987">
    <property type="term" value="F:sigma factor activity"/>
    <property type="evidence" value="ECO:0007669"/>
    <property type="project" value="UniProtKB-KW"/>
</dbReference>
<comment type="similarity">
    <text evidence="1">Belongs to the sigma-70 factor family. ECF subfamily.</text>
</comment>
<dbReference type="InterPro" id="IPR014284">
    <property type="entry name" value="RNA_pol_sigma-70_dom"/>
</dbReference>
<evidence type="ECO:0000256" key="5">
    <source>
        <dbReference type="ARBA" id="ARBA00023163"/>
    </source>
</evidence>
<dbReference type="InterPro" id="IPR013324">
    <property type="entry name" value="RNA_pol_sigma_r3/r4-like"/>
</dbReference>
<comment type="caution">
    <text evidence="6">The sequence shown here is derived from an EMBL/GenBank/DDBJ whole genome shotgun (WGS) entry which is preliminary data.</text>
</comment>
<evidence type="ECO:0000256" key="1">
    <source>
        <dbReference type="ARBA" id="ARBA00010641"/>
    </source>
</evidence>
<dbReference type="GO" id="GO:0006352">
    <property type="term" value="P:DNA-templated transcription initiation"/>
    <property type="evidence" value="ECO:0007669"/>
    <property type="project" value="InterPro"/>
</dbReference>